<sequence>MPWLGNALNALRSLASQKPRTCAKEASKAPHEKAESIRLDVRPPSLPDTQSEEYANNLQNSRLYQLPVELLLIVSKFILPEDILALRAAARDFHRILNAPISLTSAQKESYKCALRRDDYNHQCLLDRERKLPDPTLAVCSNCRELHPRPKFSSTQLSGPPETRLCKGAEGVVELCPHVSLTLSEIRSLCGSPHRDRDVRCQEGILMCTSPEHAQDPEDGMIPCPIIRVESRNPEKYLLKRRLLILTIERDRPVTKSALAEAILHIPDLESICPHLKVNDFKTHRPFVDLECPTLHENYNEAEHYGRPRYWGPHGYSHGHIRRCEPESCRQCWTTSRQCPVKHCNTTYTLFLRRHTQLGRLDDVVLTIRRYIGPVSGPRYANHPSWLAQIVEPEEQRDRMFQMTGKQILDDKVRKDFMRSIEWRSGGLHDWRW</sequence>
<keyword evidence="3" id="KW-1185">Reference proteome</keyword>
<evidence type="ECO:0008006" key="4">
    <source>
        <dbReference type="Google" id="ProtNLM"/>
    </source>
</evidence>
<feature type="region of interest" description="Disordered" evidence="1">
    <location>
        <begin position="24"/>
        <end position="51"/>
    </location>
</feature>
<evidence type="ECO:0000256" key="1">
    <source>
        <dbReference type="SAM" id="MobiDB-lite"/>
    </source>
</evidence>
<dbReference type="Proteomes" id="UP000250266">
    <property type="component" value="Unassembled WGS sequence"/>
</dbReference>
<gene>
    <name evidence="2" type="ORF">K432DRAFT_12965</name>
</gene>
<dbReference type="AlphaFoldDB" id="A0A8E2JKU5"/>
<dbReference type="EMBL" id="KV744815">
    <property type="protein sequence ID" value="OCK85699.1"/>
    <property type="molecule type" value="Genomic_DNA"/>
</dbReference>
<feature type="compositionally biased region" description="Basic and acidic residues" evidence="1">
    <location>
        <begin position="24"/>
        <end position="41"/>
    </location>
</feature>
<name>A0A8E2JKU5_9PEZI</name>
<evidence type="ECO:0000313" key="2">
    <source>
        <dbReference type="EMBL" id="OCK85699.1"/>
    </source>
</evidence>
<dbReference type="OrthoDB" id="3792649at2759"/>
<reference evidence="2 3" key="1">
    <citation type="journal article" date="2016" name="Nat. Commun.">
        <title>Ectomycorrhizal ecology is imprinted in the genome of the dominant symbiotic fungus Cenococcum geophilum.</title>
        <authorList>
            <consortium name="DOE Joint Genome Institute"/>
            <person name="Peter M."/>
            <person name="Kohler A."/>
            <person name="Ohm R.A."/>
            <person name="Kuo A."/>
            <person name="Krutzmann J."/>
            <person name="Morin E."/>
            <person name="Arend M."/>
            <person name="Barry K.W."/>
            <person name="Binder M."/>
            <person name="Choi C."/>
            <person name="Clum A."/>
            <person name="Copeland A."/>
            <person name="Grisel N."/>
            <person name="Haridas S."/>
            <person name="Kipfer T."/>
            <person name="LaButti K."/>
            <person name="Lindquist E."/>
            <person name="Lipzen A."/>
            <person name="Maire R."/>
            <person name="Meier B."/>
            <person name="Mihaltcheva S."/>
            <person name="Molinier V."/>
            <person name="Murat C."/>
            <person name="Poggeler S."/>
            <person name="Quandt C.A."/>
            <person name="Sperisen C."/>
            <person name="Tritt A."/>
            <person name="Tisserant E."/>
            <person name="Crous P.W."/>
            <person name="Henrissat B."/>
            <person name="Nehls U."/>
            <person name="Egli S."/>
            <person name="Spatafora J.W."/>
            <person name="Grigoriev I.V."/>
            <person name="Martin F.M."/>
        </authorList>
    </citation>
    <scope>NUCLEOTIDE SEQUENCE [LARGE SCALE GENOMIC DNA]</scope>
    <source>
        <strain evidence="2 3">CBS 459.81</strain>
    </source>
</reference>
<evidence type="ECO:0000313" key="3">
    <source>
        <dbReference type="Proteomes" id="UP000250266"/>
    </source>
</evidence>
<accession>A0A8E2JKU5</accession>
<protein>
    <recommendedName>
        <fullName evidence="4">F-box domain-containing protein</fullName>
    </recommendedName>
</protein>
<organism evidence="2 3">
    <name type="scientific">Lepidopterella palustris CBS 459.81</name>
    <dbReference type="NCBI Taxonomy" id="1314670"/>
    <lineage>
        <taxon>Eukaryota</taxon>
        <taxon>Fungi</taxon>
        <taxon>Dikarya</taxon>
        <taxon>Ascomycota</taxon>
        <taxon>Pezizomycotina</taxon>
        <taxon>Dothideomycetes</taxon>
        <taxon>Pleosporomycetidae</taxon>
        <taxon>Mytilinidiales</taxon>
        <taxon>Argynnaceae</taxon>
        <taxon>Lepidopterella</taxon>
    </lineage>
</organism>
<proteinExistence type="predicted"/>